<feature type="chain" id="PRO_5026752922" evidence="1">
    <location>
        <begin position="24"/>
        <end position="350"/>
    </location>
</feature>
<keyword evidence="3" id="KW-1185">Reference proteome</keyword>
<dbReference type="OrthoDB" id="7779042at2"/>
<gene>
    <name evidence="2" type="ORF">GS660_04910</name>
</gene>
<sequence>MTLGRRLLGALLGAALVGCPAAADEAARVATSALAGSERLRLFAFGKALETGALPPALVGRMKRDMVRQGFYHEPGQNPLIVLEAWAAPVLSYDGNINGGAYNDRLSVDGITFETTPDYVAKAGIVAGVGAGGEARLSWDSGRYVSAVLRAETVWAPAHDIGRGYAELRVCSDNHLTGWTFLDVCHTEAVLNRELDRSETALTKISAEHLFETGAGYHALTTGLEQRDGSTRQMALELGVESLWNGAVTDVALSLGEEVPGETVQRIALGAGLRWRQGRRPMGLSLSYQEAEGGQFLGQDRTDRRYAAALVYQVSPSVTLGVDVARNDSTVAFFDYDEVGLTATFSGFRW</sequence>
<comment type="caution">
    <text evidence="2">The sequence shown here is derived from an EMBL/GenBank/DDBJ whole genome shotgun (WGS) entry which is preliminary data.</text>
</comment>
<dbReference type="PROSITE" id="PS51257">
    <property type="entry name" value="PROKAR_LIPOPROTEIN"/>
    <property type="match status" value="1"/>
</dbReference>
<evidence type="ECO:0000313" key="3">
    <source>
        <dbReference type="Proteomes" id="UP000477083"/>
    </source>
</evidence>
<keyword evidence="1" id="KW-0732">Signal</keyword>
<protein>
    <submittedName>
        <fullName evidence="2">Uncharacterized protein</fullName>
    </submittedName>
</protein>
<evidence type="ECO:0000313" key="2">
    <source>
        <dbReference type="EMBL" id="MZQ88438.1"/>
    </source>
</evidence>
<organism evidence="2 3">
    <name type="scientific">Frigidibacter albus</name>
    <dbReference type="NCBI Taxonomy" id="1465486"/>
    <lineage>
        <taxon>Bacteria</taxon>
        <taxon>Pseudomonadati</taxon>
        <taxon>Pseudomonadota</taxon>
        <taxon>Alphaproteobacteria</taxon>
        <taxon>Rhodobacterales</taxon>
        <taxon>Paracoccaceae</taxon>
        <taxon>Frigidibacter</taxon>
    </lineage>
</organism>
<dbReference type="EMBL" id="WWNR01000002">
    <property type="protein sequence ID" value="MZQ88438.1"/>
    <property type="molecule type" value="Genomic_DNA"/>
</dbReference>
<feature type="signal peptide" evidence="1">
    <location>
        <begin position="1"/>
        <end position="23"/>
    </location>
</feature>
<evidence type="ECO:0000256" key="1">
    <source>
        <dbReference type="SAM" id="SignalP"/>
    </source>
</evidence>
<dbReference type="SUPFAM" id="SSF56935">
    <property type="entry name" value="Porins"/>
    <property type="match status" value="1"/>
</dbReference>
<name>A0A6L8VDP2_9RHOB</name>
<dbReference type="RefSeq" id="WP_161343981.1">
    <property type="nucleotide sequence ID" value="NZ_BMGW01000002.1"/>
</dbReference>
<reference evidence="2 3" key="1">
    <citation type="submission" date="2020-01" db="EMBL/GenBank/DDBJ databases">
        <title>Frigidibacter albus SP32T (=CGMCC 1.13995T).</title>
        <authorList>
            <person name="Liao X."/>
        </authorList>
    </citation>
    <scope>NUCLEOTIDE SEQUENCE [LARGE SCALE GENOMIC DNA]</scope>
    <source>
        <strain evidence="2 3">SP32</strain>
    </source>
</reference>
<dbReference type="AlphaFoldDB" id="A0A6L8VDP2"/>
<dbReference type="Proteomes" id="UP000477083">
    <property type="component" value="Unassembled WGS sequence"/>
</dbReference>
<accession>A0A6L8VDP2</accession>
<proteinExistence type="predicted"/>